<protein>
    <recommendedName>
        <fullName evidence="3">Cellulose synthase operon protein C</fullName>
    </recommendedName>
</protein>
<reference evidence="1 2" key="1">
    <citation type="submission" date="2020-09" db="EMBL/GenBank/DDBJ databases">
        <title>Marinomonas sp. nov., isolated from the cysticercosis algae of Qingdao, China.</title>
        <authorList>
            <person name="Sun X."/>
        </authorList>
    </citation>
    <scope>NUCLEOTIDE SEQUENCE [LARGE SCALE GENOMIC DNA]</scope>
    <source>
        <strain evidence="1 2">SM2066</strain>
    </source>
</reference>
<sequence length="222" mass="25619">MSSVYAVSESESDQEREKTNFEFGLGYGLLDEKSLVNIDFKINMPINDYLLTQVLLNSNYLITGSESDSVAQSELSSNWFIHNEYGRLGLGVGLNELEPMEESLDTEREVLGQFIGELFLGDFAFTTNYISNKVTFSNLTSSRVGMSYYVDKDQRISVYREKYSENKIGWRLETYFQPIKYRQIGSVGIIVRTGDEYDYIGVSLQYYFDNAVSLKERERLYH</sequence>
<organism evidence="1 2">
    <name type="scientific">Marinomonas colpomeniae</name>
    <dbReference type="NCBI Taxonomy" id="2774408"/>
    <lineage>
        <taxon>Bacteria</taxon>
        <taxon>Pseudomonadati</taxon>
        <taxon>Pseudomonadota</taxon>
        <taxon>Gammaproteobacteria</taxon>
        <taxon>Oceanospirillales</taxon>
        <taxon>Oceanospirillaceae</taxon>
        <taxon>Marinomonas</taxon>
    </lineage>
</organism>
<name>A0ABR8NY56_9GAMM</name>
<comment type="caution">
    <text evidence="1">The sequence shown here is derived from an EMBL/GenBank/DDBJ whole genome shotgun (WGS) entry which is preliminary data.</text>
</comment>
<gene>
    <name evidence="1" type="ORF">IF202_03720</name>
</gene>
<dbReference type="Proteomes" id="UP000604161">
    <property type="component" value="Unassembled WGS sequence"/>
</dbReference>
<proteinExistence type="predicted"/>
<evidence type="ECO:0000313" key="2">
    <source>
        <dbReference type="Proteomes" id="UP000604161"/>
    </source>
</evidence>
<keyword evidence="2" id="KW-1185">Reference proteome</keyword>
<evidence type="ECO:0000313" key="1">
    <source>
        <dbReference type="EMBL" id="MBD5770148.1"/>
    </source>
</evidence>
<accession>A0ABR8NY56</accession>
<evidence type="ECO:0008006" key="3">
    <source>
        <dbReference type="Google" id="ProtNLM"/>
    </source>
</evidence>
<dbReference type="EMBL" id="JACYFC010000001">
    <property type="protein sequence ID" value="MBD5770148.1"/>
    <property type="molecule type" value="Genomic_DNA"/>
</dbReference>